<evidence type="ECO:0000256" key="1">
    <source>
        <dbReference type="SAM" id="Phobius"/>
    </source>
</evidence>
<dbReference type="EMBL" id="DS113614">
    <property type="protein sequence ID" value="EAY00090.1"/>
    <property type="molecule type" value="Genomic_DNA"/>
</dbReference>
<keyword evidence="1" id="KW-0472">Membrane</keyword>
<dbReference type="VEuPathDB" id="TrichDB:TVAGG3_0149040"/>
<keyword evidence="3" id="KW-1185">Reference proteome</keyword>
<evidence type="ECO:0000313" key="2">
    <source>
        <dbReference type="EMBL" id="EAY00090.1"/>
    </source>
</evidence>
<accession>A2F4S7</accession>
<evidence type="ECO:0000313" key="3">
    <source>
        <dbReference type="Proteomes" id="UP000001542"/>
    </source>
</evidence>
<protein>
    <submittedName>
        <fullName evidence="2">Uncharacterized protein</fullName>
    </submittedName>
</protein>
<keyword evidence="1" id="KW-1133">Transmembrane helix</keyword>
<dbReference type="OrthoDB" id="195817at2759"/>
<reference evidence="2" key="1">
    <citation type="submission" date="2006-10" db="EMBL/GenBank/DDBJ databases">
        <authorList>
            <person name="Amadeo P."/>
            <person name="Zhao Q."/>
            <person name="Wortman J."/>
            <person name="Fraser-Liggett C."/>
            <person name="Carlton J."/>
        </authorList>
    </citation>
    <scope>NUCLEOTIDE SEQUENCE</scope>
    <source>
        <strain evidence="2">G3</strain>
    </source>
</reference>
<keyword evidence="1" id="KW-0812">Transmembrane</keyword>
<feature type="transmembrane region" description="Helical" evidence="1">
    <location>
        <begin position="31"/>
        <end position="49"/>
    </location>
</feature>
<reference evidence="2" key="2">
    <citation type="journal article" date="2007" name="Science">
        <title>Draft genome sequence of the sexually transmitted pathogen Trichomonas vaginalis.</title>
        <authorList>
            <person name="Carlton J.M."/>
            <person name="Hirt R.P."/>
            <person name="Silva J.C."/>
            <person name="Delcher A.L."/>
            <person name="Schatz M."/>
            <person name="Zhao Q."/>
            <person name="Wortman J.R."/>
            <person name="Bidwell S.L."/>
            <person name="Alsmark U.C.M."/>
            <person name="Besteiro S."/>
            <person name="Sicheritz-Ponten T."/>
            <person name="Noel C.J."/>
            <person name="Dacks J.B."/>
            <person name="Foster P.G."/>
            <person name="Simillion C."/>
            <person name="Van de Peer Y."/>
            <person name="Miranda-Saavedra D."/>
            <person name="Barton G.J."/>
            <person name="Westrop G.D."/>
            <person name="Mueller S."/>
            <person name="Dessi D."/>
            <person name="Fiori P.L."/>
            <person name="Ren Q."/>
            <person name="Paulsen I."/>
            <person name="Zhang H."/>
            <person name="Bastida-Corcuera F.D."/>
            <person name="Simoes-Barbosa A."/>
            <person name="Brown M.T."/>
            <person name="Hayes R.D."/>
            <person name="Mukherjee M."/>
            <person name="Okumura C.Y."/>
            <person name="Schneider R."/>
            <person name="Smith A.J."/>
            <person name="Vanacova S."/>
            <person name="Villalvazo M."/>
            <person name="Haas B.J."/>
            <person name="Pertea M."/>
            <person name="Feldblyum T.V."/>
            <person name="Utterback T.R."/>
            <person name="Shu C.L."/>
            <person name="Osoegawa K."/>
            <person name="de Jong P.J."/>
            <person name="Hrdy I."/>
            <person name="Horvathova L."/>
            <person name="Zubacova Z."/>
            <person name="Dolezal P."/>
            <person name="Malik S.B."/>
            <person name="Logsdon J.M. Jr."/>
            <person name="Henze K."/>
            <person name="Gupta A."/>
            <person name="Wang C.C."/>
            <person name="Dunne R.L."/>
            <person name="Upcroft J.A."/>
            <person name="Upcroft P."/>
            <person name="White O."/>
            <person name="Salzberg S.L."/>
            <person name="Tang P."/>
            <person name="Chiu C.-H."/>
            <person name="Lee Y.-S."/>
            <person name="Embley T.M."/>
            <person name="Coombs G.H."/>
            <person name="Mottram J.C."/>
            <person name="Tachezy J."/>
            <person name="Fraser-Liggett C.M."/>
            <person name="Johnson P.J."/>
        </authorList>
    </citation>
    <scope>NUCLEOTIDE SEQUENCE [LARGE SCALE GENOMIC DNA]</scope>
    <source>
        <strain evidence="2">G3</strain>
    </source>
</reference>
<dbReference type="RefSeq" id="XP_001313019.1">
    <property type="nucleotide sequence ID" value="XM_001313018.1"/>
</dbReference>
<proteinExistence type="predicted"/>
<dbReference type="AlphaFoldDB" id="A2F4S7"/>
<dbReference type="KEGG" id="tva:4757915"/>
<name>A2F4S7_TRIV3</name>
<organism evidence="2 3">
    <name type="scientific">Trichomonas vaginalis (strain ATCC PRA-98 / G3)</name>
    <dbReference type="NCBI Taxonomy" id="412133"/>
    <lineage>
        <taxon>Eukaryota</taxon>
        <taxon>Metamonada</taxon>
        <taxon>Parabasalia</taxon>
        <taxon>Trichomonadida</taxon>
        <taxon>Trichomonadidae</taxon>
        <taxon>Trichomonas</taxon>
    </lineage>
</organism>
<dbReference type="InParanoid" id="A2F4S7"/>
<dbReference type="VEuPathDB" id="TrichDB:TVAG_328520"/>
<dbReference type="Proteomes" id="UP000001542">
    <property type="component" value="Unassembled WGS sequence"/>
</dbReference>
<feature type="transmembrane region" description="Helical" evidence="1">
    <location>
        <begin position="182"/>
        <end position="201"/>
    </location>
</feature>
<feature type="transmembrane region" description="Helical" evidence="1">
    <location>
        <begin position="61"/>
        <end position="80"/>
    </location>
</feature>
<sequence>MLGDIIDSFTIDFSEFQPQDFKSWVKVIGEISYELILYTINVLASCYFIRQYIPIRSKIVSFVLSLFFSTMHLNLQAVLSNLHLPVLEQQDFIILFLPIWILFNFTPFDIIFKIFRLFRPILGFFGGYVIGQAVVNFTDTADSKYPADFFLISITVIGCSMAQYFLVLLYFKATKPKEAKCFNIFIILFEVFVAFNAYYWLTDLGHISNTLWFDKKDVKFCVQIAVGVLEFFRYLIPEFVYVAIYKFFESIVAFFIPYYGNTWVPSE</sequence>
<feature type="transmembrane region" description="Helical" evidence="1">
    <location>
        <begin position="149"/>
        <end position="170"/>
    </location>
</feature>
<feature type="transmembrane region" description="Helical" evidence="1">
    <location>
        <begin position="117"/>
        <end position="137"/>
    </location>
</feature>
<gene>
    <name evidence="2" type="ORF">TVAG_328520</name>
</gene>
<feature type="transmembrane region" description="Helical" evidence="1">
    <location>
        <begin position="239"/>
        <end position="259"/>
    </location>
</feature>
<feature type="transmembrane region" description="Helical" evidence="1">
    <location>
        <begin position="92"/>
        <end position="112"/>
    </location>
</feature>